<dbReference type="GO" id="GO:0031124">
    <property type="term" value="P:mRNA 3'-end processing"/>
    <property type="evidence" value="ECO:0007669"/>
    <property type="project" value="InterPro"/>
</dbReference>
<feature type="domain" description="Clp1 C-terminal" evidence="4">
    <location>
        <begin position="220"/>
        <end position="275"/>
    </location>
</feature>
<dbReference type="GO" id="GO:0051731">
    <property type="term" value="F:polynucleotide 5'-hydroxyl-kinase activity"/>
    <property type="evidence" value="ECO:0007669"/>
    <property type="project" value="InterPro"/>
</dbReference>
<dbReference type="InterPro" id="IPR032319">
    <property type="entry name" value="CLP1_P"/>
</dbReference>
<gene>
    <name evidence="7" type="ORF">OPV22_020917</name>
</gene>
<evidence type="ECO:0000256" key="2">
    <source>
        <dbReference type="ARBA" id="ARBA00022840"/>
    </source>
</evidence>
<protein>
    <submittedName>
        <fullName evidence="7">Uncharacterized protein</fullName>
    </submittedName>
</protein>
<dbReference type="Pfam" id="PF06807">
    <property type="entry name" value="Clp1"/>
    <property type="match status" value="1"/>
</dbReference>
<dbReference type="InterPro" id="IPR027417">
    <property type="entry name" value="P-loop_NTPase"/>
</dbReference>
<sequence>MASARPVKLAKESELRMEDGPDEPLRVRLLSGTAEIFSTHLALHSPHAARSQCSPGMAPLNSMGSVKSSMWRTRRLRPRVIVAGPTDSGKSSLCRMLLSWAFKQGWKPTYVDLDVGQGSITIGCIVAAPVEMPIDAIGRNSFGNAYCIFQWTQLRLQIGIFKNLKFLLHATDTFNCDVVLVLGQLSFLEKLCSMLKDVLKCKPTVDAKSLRIREYFDWHATDPTRIVAVSINRDLFHLVLAVLSAKEPNQIISRNVAGYIYVTDIDIQRRKITYLRR</sequence>
<dbReference type="PANTHER" id="PTHR12755">
    <property type="entry name" value="CLEAVAGE/POLYADENYLATION FACTOR IA SUBUNIT CLP1P"/>
    <property type="match status" value="1"/>
</dbReference>
<evidence type="ECO:0000259" key="5">
    <source>
        <dbReference type="Pfam" id="PF16573"/>
    </source>
</evidence>
<name>A0AAV8QP56_ENSVE</name>
<evidence type="ECO:0000256" key="1">
    <source>
        <dbReference type="ARBA" id="ARBA00022741"/>
    </source>
</evidence>
<keyword evidence="1" id="KW-0547">Nucleotide-binding</keyword>
<evidence type="ECO:0000256" key="3">
    <source>
        <dbReference type="SAM" id="MobiDB-lite"/>
    </source>
</evidence>
<dbReference type="InterPro" id="IPR032324">
    <property type="entry name" value="Clp1_N"/>
</dbReference>
<feature type="domain" description="Clp1 P-loop" evidence="6">
    <location>
        <begin position="84"/>
        <end position="136"/>
    </location>
</feature>
<evidence type="ECO:0000259" key="6">
    <source>
        <dbReference type="Pfam" id="PF16575"/>
    </source>
</evidence>
<evidence type="ECO:0000259" key="4">
    <source>
        <dbReference type="Pfam" id="PF06807"/>
    </source>
</evidence>
<dbReference type="PANTHER" id="PTHR12755:SF6">
    <property type="entry name" value="POLYRIBONUCLEOTIDE 5'-HYDROXYL-KINASE CLP1"/>
    <property type="match status" value="1"/>
</dbReference>
<feature type="compositionally biased region" description="Basic and acidic residues" evidence="3">
    <location>
        <begin position="9"/>
        <end position="20"/>
    </location>
</feature>
<feature type="region of interest" description="Disordered" evidence="3">
    <location>
        <begin position="1"/>
        <end position="20"/>
    </location>
</feature>
<comment type="caution">
    <text evidence="7">The sequence shown here is derived from an EMBL/GenBank/DDBJ whole genome shotgun (WGS) entry which is preliminary data.</text>
</comment>
<dbReference type="Gene3D" id="3.40.50.300">
    <property type="entry name" value="P-loop containing nucleotide triphosphate hydrolases"/>
    <property type="match status" value="1"/>
</dbReference>
<dbReference type="GO" id="GO:0005634">
    <property type="term" value="C:nucleus"/>
    <property type="evidence" value="ECO:0007669"/>
    <property type="project" value="TreeGrafter"/>
</dbReference>
<dbReference type="SUPFAM" id="SSF52540">
    <property type="entry name" value="P-loop containing nucleoside triphosphate hydrolases"/>
    <property type="match status" value="1"/>
</dbReference>
<keyword evidence="8" id="KW-1185">Reference proteome</keyword>
<dbReference type="GO" id="GO:0005524">
    <property type="term" value="F:ATP binding"/>
    <property type="evidence" value="ECO:0007669"/>
    <property type="project" value="UniProtKB-KW"/>
</dbReference>
<dbReference type="AlphaFoldDB" id="A0AAV8QP56"/>
<dbReference type="Pfam" id="PF16573">
    <property type="entry name" value="CLP1_N"/>
    <property type="match status" value="1"/>
</dbReference>
<evidence type="ECO:0000313" key="8">
    <source>
        <dbReference type="Proteomes" id="UP001222027"/>
    </source>
</evidence>
<proteinExistence type="predicted"/>
<dbReference type="Proteomes" id="UP001222027">
    <property type="component" value="Unassembled WGS sequence"/>
</dbReference>
<dbReference type="InterPro" id="IPR045116">
    <property type="entry name" value="Clp1/Grc3"/>
</dbReference>
<dbReference type="Gene3D" id="2.40.30.330">
    <property type="entry name" value="Pre-mRNA cleavage complex subunit Clp1, C-terminal domain"/>
    <property type="match status" value="1"/>
</dbReference>
<dbReference type="InterPro" id="IPR038238">
    <property type="entry name" value="Clp1_C_sf"/>
</dbReference>
<keyword evidence="2" id="KW-0067">ATP-binding</keyword>
<reference evidence="7 8" key="1">
    <citation type="submission" date="2022-12" db="EMBL/GenBank/DDBJ databases">
        <title>Chromosome-scale assembly of the Ensete ventricosum genome.</title>
        <authorList>
            <person name="Dussert Y."/>
            <person name="Stocks J."/>
            <person name="Wendawek A."/>
            <person name="Woldeyes F."/>
            <person name="Nichols R.A."/>
            <person name="Borrell J.S."/>
        </authorList>
    </citation>
    <scope>NUCLEOTIDE SEQUENCE [LARGE SCALE GENOMIC DNA]</scope>
    <source>
        <strain evidence="8">cv. Maze</strain>
        <tissue evidence="7">Seeds</tissue>
    </source>
</reference>
<evidence type="ECO:0000313" key="7">
    <source>
        <dbReference type="EMBL" id="KAJ8477190.1"/>
    </source>
</evidence>
<dbReference type="InterPro" id="IPR010655">
    <property type="entry name" value="Clp1_C"/>
</dbReference>
<dbReference type="Pfam" id="PF16575">
    <property type="entry name" value="CLP1_P"/>
    <property type="match status" value="1"/>
</dbReference>
<accession>A0AAV8QP56</accession>
<feature type="domain" description="Clp1 N-terminal" evidence="5">
    <location>
        <begin position="8"/>
        <end position="46"/>
    </location>
</feature>
<dbReference type="EMBL" id="JAQQAF010000006">
    <property type="protein sequence ID" value="KAJ8477190.1"/>
    <property type="molecule type" value="Genomic_DNA"/>
</dbReference>
<organism evidence="7 8">
    <name type="scientific">Ensete ventricosum</name>
    <name type="common">Abyssinian banana</name>
    <name type="synonym">Musa ensete</name>
    <dbReference type="NCBI Taxonomy" id="4639"/>
    <lineage>
        <taxon>Eukaryota</taxon>
        <taxon>Viridiplantae</taxon>
        <taxon>Streptophyta</taxon>
        <taxon>Embryophyta</taxon>
        <taxon>Tracheophyta</taxon>
        <taxon>Spermatophyta</taxon>
        <taxon>Magnoliopsida</taxon>
        <taxon>Liliopsida</taxon>
        <taxon>Zingiberales</taxon>
        <taxon>Musaceae</taxon>
        <taxon>Ensete</taxon>
    </lineage>
</organism>
<dbReference type="GO" id="GO:0006388">
    <property type="term" value="P:tRNA splicing, via endonucleolytic cleavage and ligation"/>
    <property type="evidence" value="ECO:0007669"/>
    <property type="project" value="TreeGrafter"/>
</dbReference>